<name>A0A1G5CMX2_9BACT</name>
<sequence length="166" mass="17945">MDHITKLRVGKNTIGIRGLKEALAEAAELFDGKPDTTAGKILLKELSAKNYIAPSAASTYEKAFHRAYLRHIGAPEDDALPAGLVEIKVLGPGCPRCERLERWVITVMTETGIEADLDHVRDLKEIASYGVMGTPALIINREVKAVGKVPSKATLTAWLTEAVAGR</sequence>
<feature type="domain" description="Thioredoxin-like fold" evidence="1">
    <location>
        <begin position="86"/>
        <end position="159"/>
    </location>
</feature>
<organism evidence="2 3">
    <name type="scientific">Desulfoluna spongiiphila</name>
    <dbReference type="NCBI Taxonomy" id="419481"/>
    <lineage>
        <taxon>Bacteria</taxon>
        <taxon>Pseudomonadati</taxon>
        <taxon>Thermodesulfobacteriota</taxon>
        <taxon>Desulfobacteria</taxon>
        <taxon>Desulfobacterales</taxon>
        <taxon>Desulfolunaceae</taxon>
        <taxon>Desulfoluna</taxon>
    </lineage>
</organism>
<dbReference type="OrthoDB" id="5431858at2"/>
<dbReference type="InterPro" id="IPR012336">
    <property type="entry name" value="Thioredoxin-like_fold"/>
</dbReference>
<dbReference type="Gene3D" id="3.40.30.10">
    <property type="entry name" value="Glutaredoxin"/>
    <property type="match status" value="1"/>
</dbReference>
<evidence type="ECO:0000313" key="3">
    <source>
        <dbReference type="Proteomes" id="UP000198870"/>
    </source>
</evidence>
<evidence type="ECO:0000313" key="2">
    <source>
        <dbReference type="EMBL" id="SCY03600.1"/>
    </source>
</evidence>
<dbReference type="SUPFAM" id="SSF52833">
    <property type="entry name" value="Thioredoxin-like"/>
    <property type="match status" value="1"/>
</dbReference>
<accession>A0A1G5CMX2</accession>
<proteinExistence type="predicted"/>
<dbReference type="PANTHER" id="PTHR36450:SF1">
    <property type="entry name" value="THIOREDOXIN"/>
    <property type="match status" value="1"/>
</dbReference>
<dbReference type="NCBIfam" id="TIGR00412">
    <property type="entry name" value="redox_disulf_2"/>
    <property type="match status" value="1"/>
</dbReference>
<reference evidence="2 3" key="1">
    <citation type="submission" date="2016-10" db="EMBL/GenBank/DDBJ databases">
        <authorList>
            <person name="de Groot N.N."/>
        </authorList>
    </citation>
    <scope>NUCLEOTIDE SEQUENCE [LARGE SCALE GENOMIC DNA]</scope>
    <source>
        <strain evidence="2 3">AA1</strain>
    </source>
</reference>
<dbReference type="Pfam" id="PF13192">
    <property type="entry name" value="Thioredoxin_3"/>
    <property type="match status" value="1"/>
</dbReference>
<dbReference type="PANTHER" id="PTHR36450">
    <property type="entry name" value="THIOREDOXIN"/>
    <property type="match status" value="1"/>
</dbReference>
<dbReference type="InterPro" id="IPR005243">
    <property type="entry name" value="THIRX-like_proc"/>
</dbReference>
<gene>
    <name evidence="2" type="ORF">SAMN05216233_103104</name>
</gene>
<dbReference type="InterPro" id="IPR036249">
    <property type="entry name" value="Thioredoxin-like_sf"/>
</dbReference>
<dbReference type="STRING" id="419481.SAMN05216233_103104"/>
<dbReference type="EMBL" id="FMUX01000003">
    <property type="protein sequence ID" value="SCY03600.1"/>
    <property type="molecule type" value="Genomic_DNA"/>
</dbReference>
<protein>
    <submittedName>
        <fullName evidence="2">Small redox-active disulfide protein 2</fullName>
    </submittedName>
</protein>
<dbReference type="RefSeq" id="WP_092209210.1">
    <property type="nucleotide sequence ID" value="NZ_FMUX01000003.1"/>
</dbReference>
<dbReference type="AlphaFoldDB" id="A0A1G5CMX2"/>
<keyword evidence="3" id="KW-1185">Reference proteome</keyword>
<dbReference type="Proteomes" id="UP000198870">
    <property type="component" value="Unassembled WGS sequence"/>
</dbReference>
<evidence type="ECO:0000259" key="1">
    <source>
        <dbReference type="Pfam" id="PF13192"/>
    </source>
</evidence>